<dbReference type="EMBL" id="UINC01109407">
    <property type="protein sequence ID" value="SVC76211.1"/>
    <property type="molecule type" value="Genomic_DNA"/>
</dbReference>
<gene>
    <name evidence="1" type="ORF">METZ01_LOCUS329065</name>
</gene>
<organism evidence="1">
    <name type="scientific">marine metagenome</name>
    <dbReference type="NCBI Taxonomy" id="408172"/>
    <lineage>
        <taxon>unclassified sequences</taxon>
        <taxon>metagenomes</taxon>
        <taxon>ecological metagenomes</taxon>
    </lineage>
</organism>
<name>A0A382PW64_9ZZZZ</name>
<protein>
    <submittedName>
        <fullName evidence="1">Uncharacterized protein</fullName>
    </submittedName>
</protein>
<proteinExistence type="predicted"/>
<dbReference type="AlphaFoldDB" id="A0A382PW64"/>
<accession>A0A382PW64</accession>
<evidence type="ECO:0000313" key="1">
    <source>
        <dbReference type="EMBL" id="SVC76211.1"/>
    </source>
</evidence>
<sequence length="100" mass="11373">MKFTCSLFTKKIVEEELEVIQKALVIAHDYYASRGKYDDALKISDLLAGNQDEDGCFKFVGRNEIQVNDSIRQNSMNEGQPGSWFQLDDALGLIPRGWEI</sequence>
<reference evidence="1" key="1">
    <citation type="submission" date="2018-05" db="EMBL/GenBank/DDBJ databases">
        <authorList>
            <person name="Lanie J.A."/>
            <person name="Ng W.-L."/>
            <person name="Kazmierczak K.M."/>
            <person name="Andrzejewski T.M."/>
            <person name="Davidsen T.M."/>
            <person name="Wayne K.J."/>
            <person name="Tettelin H."/>
            <person name="Glass J.I."/>
            <person name="Rusch D."/>
            <person name="Podicherti R."/>
            <person name="Tsui H.-C.T."/>
            <person name="Winkler M.E."/>
        </authorList>
    </citation>
    <scope>NUCLEOTIDE SEQUENCE</scope>
</reference>